<organism evidence="1 2">
    <name type="scientific">Staurois parvus</name>
    <dbReference type="NCBI Taxonomy" id="386267"/>
    <lineage>
        <taxon>Eukaryota</taxon>
        <taxon>Metazoa</taxon>
        <taxon>Chordata</taxon>
        <taxon>Craniata</taxon>
        <taxon>Vertebrata</taxon>
        <taxon>Euteleostomi</taxon>
        <taxon>Amphibia</taxon>
        <taxon>Batrachia</taxon>
        <taxon>Anura</taxon>
        <taxon>Neobatrachia</taxon>
        <taxon>Ranoidea</taxon>
        <taxon>Ranidae</taxon>
        <taxon>Staurois</taxon>
    </lineage>
</organism>
<feature type="non-terminal residue" evidence="1">
    <location>
        <position position="1"/>
    </location>
</feature>
<evidence type="ECO:0000313" key="1">
    <source>
        <dbReference type="EMBL" id="CAI9582732.1"/>
    </source>
</evidence>
<proteinExistence type="predicted"/>
<name>A0ABN9EDB0_9NEOB</name>
<keyword evidence="2" id="KW-1185">Reference proteome</keyword>
<gene>
    <name evidence="1" type="ORF">SPARVUS_LOCUS9708278</name>
</gene>
<feature type="non-terminal residue" evidence="1">
    <location>
        <position position="100"/>
    </location>
</feature>
<dbReference type="Proteomes" id="UP001162483">
    <property type="component" value="Unassembled WGS sequence"/>
</dbReference>
<reference evidence="1" key="1">
    <citation type="submission" date="2023-05" db="EMBL/GenBank/DDBJ databases">
        <authorList>
            <person name="Stuckert A."/>
        </authorList>
    </citation>
    <scope>NUCLEOTIDE SEQUENCE</scope>
</reference>
<dbReference type="EMBL" id="CATNWA010015384">
    <property type="protein sequence ID" value="CAI9582732.1"/>
    <property type="molecule type" value="Genomic_DNA"/>
</dbReference>
<accession>A0ABN9EDB0</accession>
<sequence length="100" mass="11854">PGPYIHCIWSPTVHRTWRCNYFSKYKLLNTFSHQQLEQSCGFHQCSAEHWLKLEELSFCSRRMQNPSPSVWIVLIDPVLITCTLPRKEKKLSSDTHQIEH</sequence>
<evidence type="ECO:0000313" key="2">
    <source>
        <dbReference type="Proteomes" id="UP001162483"/>
    </source>
</evidence>
<protein>
    <submittedName>
        <fullName evidence="1">Uncharacterized protein</fullName>
    </submittedName>
</protein>
<comment type="caution">
    <text evidence="1">The sequence shown here is derived from an EMBL/GenBank/DDBJ whole genome shotgun (WGS) entry which is preliminary data.</text>
</comment>